<feature type="transmembrane region" description="Helical" evidence="8">
    <location>
        <begin position="253"/>
        <end position="270"/>
    </location>
</feature>
<feature type="transmembrane region" description="Helical" evidence="8">
    <location>
        <begin position="374"/>
        <end position="395"/>
    </location>
</feature>
<proteinExistence type="inferred from homology"/>
<comment type="similarity">
    <text evidence="2">Belongs to the INSIG family.</text>
</comment>
<sequence>MTDSPNGPPLLRPVPVRPFNINLMEPSPPRDDSLPHTPQTGSSLNLDWLNFKLLDPRNRMRSESSTSISRAQSVKNLTSSTLMGIYDPTTYDNDKYTPGLELNTPWGTGAETPARVFSMDEPTDLLREGHVHPARRRSSAHQPAPMQPLSTTTSMFYSGLRALLLSGLGVLYGIGVATVRESNSTAFRMEHMINGSNYSWGYMAFWGVSGLVMGCLLPWVDGIWERSFGDGSGGDAIETEGDTSKNLRRHTDWAVAVRVIGIFIGIAYAIRKLPWDSTLQVSLSLALVNPALWFLIDGSMPGFIVSSAVGFAGSVLLTGLQPDMVPVPAMLSSSSHDGLYGTGAVHSNTSTRYTDAQPMLLGGLASQQTLAMGIWTLNVLFCCCVVFGNVGRWLAINKYGPRHV</sequence>
<feature type="transmembrane region" description="Helical" evidence="8">
    <location>
        <begin position="277"/>
        <end position="296"/>
    </location>
</feature>
<dbReference type="AlphaFoldDB" id="A0A553I3N4"/>
<keyword evidence="3 8" id="KW-0812">Transmembrane</keyword>
<dbReference type="GO" id="GO:0005789">
    <property type="term" value="C:endoplasmic reticulum membrane"/>
    <property type="evidence" value="ECO:0007669"/>
    <property type="project" value="UniProtKB-SubCell"/>
</dbReference>
<evidence type="ECO:0000256" key="4">
    <source>
        <dbReference type="ARBA" id="ARBA00022824"/>
    </source>
</evidence>
<name>A0A553I3N4_9PEZI</name>
<dbReference type="PANTHER" id="PTHR15301">
    <property type="entry name" value="INSULIN-INDUCED GENE 1"/>
    <property type="match status" value="1"/>
</dbReference>
<evidence type="ECO:0000256" key="3">
    <source>
        <dbReference type="ARBA" id="ARBA00022692"/>
    </source>
</evidence>
<gene>
    <name evidence="9" type="ORF">FHL15_004272</name>
</gene>
<keyword evidence="4" id="KW-0256">Endoplasmic reticulum</keyword>
<evidence type="ECO:0000256" key="6">
    <source>
        <dbReference type="ARBA" id="ARBA00023136"/>
    </source>
</evidence>
<dbReference type="Pfam" id="PF07281">
    <property type="entry name" value="INSIG"/>
    <property type="match status" value="1"/>
</dbReference>
<reference evidence="10" key="1">
    <citation type="submission" date="2019-06" db="EMBL/GenBank/DDBJ databases">
        <title>Draft genome sequence of the griseofulvin-producing fungus Xylaria cubensis strain G536.</title>
        <authorList>
            <person name="Mead M.E."/>
            <person name="Raja H.A."/>
            <person name="Steenwyk J.L."/>
            <person name="Knowles S.L."/>
            <person name="Oberlies N.H."/>
            <person name="Rokas A."/>
        </authorList>
    </citation>
    <scope>NUCLEOTIDE SEQUENCE [LARGE SCALE GENOMIC DNA]</scope>
    <source>
        <strain evidence="10">G536</strain>
    </source>
</reference>
<dbReference type="InterPro" id="IPR025929">
    <property type="entry name" value="INSIG_fam"/>
</dbReference>
<keyword evidence="10" id="KW-1185">Reference proteome</keyword>
<dbReference type="STRING" id="2512241.A0A553I3N4"/>
<comment type="caution">
    <text evidence="9">The sequence shown here is derived from an EMBL/GenBank/DDBJ whole genome shotgun (WGS) entry which is preliminary data.</text>
</comment>
<dbReference type="Proteomes" id="UP000319160">
    <property type="component" value="Unassembled WGS sequence"/>
</dbReference>
<dbReference type="OrthoDB" id="205546at2759"/>
<feature type="transmembrane region" description="Helical" evidence="8">
    <location>
        <begin position="200"/>
        <end position="220"/>
    </location>
</feature>
<feature type="compositionally biased region" description="Pro residues" evidence="7">
    <location>
        <begin position="1"/>
        <end position="16"/>
    </location>
</feature>
<dbReference type="GO" id="GO:0016126">
    <property type="term" value="P:sterol biosynthetic process"/>
    <property type="evidence" value="ECO:0007669"/>
    <property type="project" value="TreeGrafter"/>
</dbReference>
<evidence type="ECO:0000256" key="2">
    <source>
        <dbReference type="ARBA" id="ARBA00007475"/>
    </source>
</evidence>
<evidence type="ECO:0000256" key="7">
    <source>
        <dbReference type="SAM" id="MobiDB-lite"/>
    </source>
</evidence>
<accession>A0A553I3N4</accession>
<evidence type="ECO:0000256" key="8">
    <source>
        <dbReference type="SAM" id="Phobius"/>
    </source>
</evidence>
<evidence type="ECO:0000313" key="9">
    <source>
        <dbReference type="EMBL" id="TRX94811.1"/>
    </source>
</evidence>
<evidence type="ECO:0000256" key="1">
    <source>
        <dbReference type="ARBA" id="ARBA00004477"/>
    </source>
</evidence>
<organism evidence="9 10">
    <name type="scientific">Xylaria flabelliformis</name>
    <dbReference type="NCBI Taxonomy" id="2512241"/>
    <lineage>
        <taxon>Eukaryota</taxon>
        <taxon>Fungi</taxon>
        <taxon>Dikarya</taxon>
        <taxon>Ascomycota</taxon>
        <taxon>Pezizomycotina</taxon>
        <taxon>Sordariomycetes</taxon>
        <taxon>Xylariomycetidae</taxon>
        <taxon>Xylariales</taxon>
        <taxon>Xylariaceae</taxon>
        <taxon>Xylaria</taxon>
    </lineage>
</organism>
<feature type="transmembrane region" description="Helical" evidence="8">
    <location>
        <begin position="155"/>
        <end position="179"/>
    </location>
</feature>
<protein>
    <submittedName>
        <fullName evidence="9">Uncharacterized protein</fullName>
    </submittedName>
</protein>
<dbReference type="PANTHER" id="PTHR15301:SF3">
    <property type="entry name" value="PROTEIN NSG1-RELATED"/>
    <property type="match status" value="1"/>
</dbReference>
<dbReference type="EMBL" id="VFLP01000019">
    <property type="protein sequence ID" value="TRX94811.1"/>
    <property type="molecule type" value="Genomic_DNA"/>
</dbReference>
<keyword evidence="5 8" id="KW-1133">Transmembrane helix</keyword>
<evidence type="ECO:0000313" key="10">
    <source>
        <dbReference type="Proteomes" id="UP000319160"/>
    </source>
</evidence>
<keyword evidence="6 8" id="KW-0472">Membrane</keyword>
<feature type="region of interest" description="Disordered" evidence="7">
    <location>
        <begin position="1"/>
        <end position="42"/>
    </location>
</feature>
<comment type="subcellular location">
    <subcellularLocation>
        <location evidence="1">Endoplasmic reticulum membrane</location>
        <topology evidence="1">Multi-pass membrane protein</topology>
    </subcellularLocation>
</comment>
<evidence type="ECO:0000256" key="5">
    <source>
        <dbReference type="ARBA" id="ARBA00022989"/>
    </source>
</evidence>